<dbReference type="Pfam" id="PF06259">
    <property type="entry name" value="Abhydrolase_8"/>
    <property type="match status" value="1"/>
</dbReference>
<dbReference type="SUPFAM" id="SSF53474">
    <property type="entry name" value="alpha/beta-Hydrolases"/>
    <property type="match status" value="1"/>
</dbReference>
<dbReference type="Proteomes" id="UP000646749">
    <property type="component" value="Unassembled WGS sequence"/>
</dbReference>
<keyword evidence="4" id="KW-1185">Reference proteome</keyword>
<comment type="caution">
    <text evidence="3">The sequence shown here is derived from an EMBL/GenBank/DDBJ whole genome shotgun (WGS) entry which is preliminary data.</text>
</comment>
<dbReference type="EMBL" id="BONW01000005">
    <property type="protein sequence ID" value="GIG86624.1"/>
    <property type="molecule type" value="Genomic_DNA"/>
</dbReference>
<sequence length="545" mass="58052">MAGMTFEMVLNADPEAWRKAAAGWDKLGRSTDERADALALSARRLPDVWESGAASQAAGAHCDGLRKELDTAFPPILLIAQALAQHGTDVAELRARAEELVEQGRAAHVTVNPDGSMTMDPAHANEWTARSMSSLVWQRDALLKEAAELDGRTAKTIAENTATASGTPSAAVDKSSVPAKGTDPADVKKWWDSLSPAQRRYVMSEYPELIGALDGVPVANRDIANRIVLDRELDGLTQRRADLDAREAHIRAMVEQGRGAELYPNAGNPAGAALSELEKIKEERERIDGNLRGLNKIDDRLEDPGKPRAYLIGLSTADDGRAIVSVGNPDAADNVLTYVPGTGAELSKVGGDIDRADRMALDAKRVDPSQETASLLWLGYDAPDSIAWNAPFDGSAEGGAPELNQFQNGLRATHDGEPSRNVVLGHSYGSTVIGHAATGAGINADAVVFVGSPGVDTNSASDLKGVPTQEVWATRAEHDAIKRVPDWDIAHGNDPTREDFGGRVFTSNPGDPDNEGATHSAYWDDGNLARENIAYIATGQNGKVT</sequence>
<evidence type="ECO:0000256" key="1">
    <source>
        <dbReference type="SAM" id="MobiDB-lite"/>
    </source>
</evidence>
<accession>A0ABQ4DVZ2</accession>
<feature type="compositionally biased region" description="Basic and acidic residues" evidence="1">
    <location>
        <begin position="487"/>
        <end position="501"/>
    </location>
</feature>
<proteinExistence type="predicted"/>
<feature type="compositionally biased region" description="Polar residues" evidence="1">
    <location>
        <begin position="159"/>
        <end position="168"/>
    </location>
</feature>
<organism evidence="3 4">
    <name type="scientific">Plantactinospora endophytica</name>
    <dbReference type="NCBI Taxonomy" id="673535"/>
    <lineage>
        <taxon>Bacteria</taxon>
        <taxon>Bacillati</taxon>
        <taxon>Actinomycetota</taxon>
        <taxon>Actinomycetes</taxon>
        <taxon>Micromonosporales</taxon>
        <taxon>Micromonosporaceae</taxon>
        <taxon>Plantactinospora</taxon>
    </lineage>
</organism>
<dbReference type="InterPro" id="IPR029058">
    <property type="entry name" value="AB_hydrolase_fold"/>
</dbReference>
<evidence type="ECO:0000313" key="3">
    <source>
        <dbReference type="EMBL" id="GIG86624.1"/>
    </source>
</evidence>
<evidence type="ECO:0000313" key="4">
    <source>
        <dbReference type="Proteomes" id="UP000646749"/>
    </source>
</evidence>
<feature type="region of interest" description="Disordered" evidence="1">
    <location>
        <begin position="487"/>
        <end position="522"/>
    </location>
</feature>
<dbReference type="RefSeq" id="WP_203865247.1">
    <property type="nucleotide sequence ID" value="NZ_BONW01000005.1"/>
</dbReference>
<feature type="region of interest" description="Disordered" evidence="1">
    <location>
        <begin position="159"/>
        <end position="185"/>
    </location>
</feature>
<reference evidence="3 4" key="1">
    <citation type="submission" date="2021-01" db="EMBL/GenBank/DDBJ databases">
        <title>Whole genome shotgun sequence of Plantactinospora endophytica NBRC 110450.</title>
        <authorList>
            <person name="Komaki H."/>
            <person name="Tamura T."/>
        </authorList>
    </citation>
    <scope>NUCLEOTIDE SEQUENCE [LARGE SCALE GENOMIC DNA]</scope>
    <source>
        <strain evidence="3 4">NBRC 110450</strain>
    </source>
</reference>
<evidence type="ECO:0000259" key="2">
    <source>
        <dbReference type="Pfam" id="PF06259"/>
    </source>
</evidence>
<gene>
    <name evidence="3" type="ORF">Pen02_15600</name>
</gene>
<name>A0ABQ4DVZ2_9ACTN</name>
<dbReference type="InterPro" id="IPR010427">
    <property type="entry name" value="DUF1023"/>
</dbReference>
<protein>
    <recommendedName>
        <fullName evidence="2">DUF1023 domain-containing protein</fullName>
    </recommendedName>
</protein>
<feature type="domain" description="DUF1023" evidence="2">
    <location>
        <begin position="317"/>
        <end position="486"/>
    </location>
</feature>